<keyword evidence="2" id="KW-0732">Signal</keyword>
<dbReference type="RefSeq" id="WP_097644129.1">
    <property type="nucleotide sequence ID" value="NZ_NQWI01000043.1"/>
</dbReference>
<dbReference type="SUPFAM" id="SSF52833">
    <property type="entry name" value="Thioredoxin-like"/>
    <property type="match status" value="1"/>
</dbReference>
<keyword evidence="5" id="KW-1185">Reference proteome</keyword>
<dbReference type="AlphaFoldDB" id="A0A2A6RJJ7"/>
<dbReference type="PROSITE" id="PS51352">
    <property type="entry name" value="THIOREDOXIN_2"/>
    <property type="match status" value="1"/>
</dbReference>
<gene>
    <name evidence="4" type="ORF">CJ255_10880</name>
</gene>
<sequence length="251" mass="27070">MKHLICLCCLMLLISLSACGTEAPTSETRSEVEVRQTEVALSGRPTLVAVPAGATPAAPPTAAPLPDVATLLGLTDDDPRALGDPAAPVLIVEFTDYECAFCQRFVAETRGQLIAQFVETGQVRLVVRDFPLSDIHASAIPAAVATHCAAEQGQFWAYSEQLFASHRSEWGGVPNRDRGYFLELARSMGLDEASFSPCLDDPARAQAVRDEQELALRLGVNSTPNFLINGQLVRGAQPLRVFEDLINQLLP</sequence>
<dbReference type="PANTHER" id="PTHR13887:SF56">
    <property type="entry name" value="THIOREDOXIN-LIKE REDUCTASE RV2466C"/>
    <property type="match status" value="1"/>
</dbReference>
<proteinExistence type="inferred from homology"/>
<comment type="similarity">
    <text evidence="1">Belongs to the thioredoxin family. DsbA subfamily.</text>
</comment>
<evidence type="ECO:0000256" key="1">
    <source>
        <dbReference type="ARBA" id="ARBA00005791"/>
    </source>
</evidence>
<comment type="caution">
    <text evidence="4">The sequence shown here is derived from an EMBL/GenBank/DDBJ whole genome shotgun (WGS) entry which is preliminary data.</text>
</comment>
<evidence type="ECO:0000313" key="5">
    <source>
        <dbReference type="Proteomes" id="UP000220527"/>
    </source>
</evidence>
<name>A0A2A6RJJ7_9CHLR</name>
<dbReference type="PANTHER" id="PTHR13887">
    <property type="entry name" value="GLUTATHIONE S-TRANSFERASE KAPPA"/>
    <property type="match status" value="1"/>
</dbReference>
<dbReference type="Pfam" id="PF13462">
    <property type="entry name" value="Thioredoxin_4"/>
    <property type="match status" value="1"/>
</dbReference>
<evidence type="ECO:0000259" key="3">
    <source>
        <dbReference type="PROSITE" id="PS51352"/>
    </source>
</evidence>
<feature type="signal peptide" evidence="2">
    <location>
        <begin position="1"/>
        <end position="20"/>
    </location>
</feature>
<dbReference type="EMBL" id="NQWI01000043">
    <property type="protein sequence ID" value="PDW03020.1"/>
    <property type="molecule type" value="Genomic_DNA"/>
</dbReference>
<accession>A0A2A6RJJ7</accession>
<feature type="chain" id="PRO_5012224760" evidence="2">
    <location>
        <begin position="21"/>
        <end position="251"/>
    </location>
</feature>
<feature type="domain" description="Thioredoxin" evidence="3">
    <location>
        <begin position="59"/>
        <end position="251"/>
    </location>
</feature>
<reference evidence="5" key="1">
    <citation type="submission" date="2017-08" db="EMBL/GenBank/DDBJ databases">
        <authorList>
            <person name="Grouzdev D.S."/>
            <person name="Gaisin V.A."/>
            <person name="Rysina M.S."/>
            <person name="Gorlenko V.M."/>
        </authorList>
    </citation>
    <scope>NUCLEOTIDE SEQUENCE [LARGE SCALE GENOMIC DNA]</scope>
    <source>
        <strain evidence="5">Kir15-3F</strain>
    </source>
</reference>
<dbReference type="Proteomes" id="UP000220527">
    <property type="component" value="Unassembled WGS sequence"/>
</dbReference>
<evidence type="ECO:0000313" key="4">
    <source>
        <dbReference type="EMBL" id="PDW03020.1"/>
    </source>
</evidence>
<evidence type="ECO:0000256" key="2">
    <source>
        <dbReference type="SAM" id="SignalP"/>
    </source>
</evidence>
<dbReference type="PROSITE" id="PS51257">
    <property type="entry name" value="PROKAR_LIPOPROTEIN"/>
    <property type="match status" value="1"/>
</dbReference>
<dbReference type="InterPro" id="IPR012336">
    <property type="entry name" value="Thioredoxin-like_fold"/>
</dbReference>
<dbReference type="Gene3D" id="3.40.30.10">
    <property type="entry name" value="Glutaredoxin"/>
    <property type="match status" value="1"/>
</dbReference>
<dbReference type="OrthoDB" id="9784686at2"/>
<organism evidence="4 5">
    <name type="scientific">Candidatus Viridilinea mediisalina</name>
    <dbReference type="NCBI Taxonomy" id="2024553"/>
    <lineage>
        <taxon>Bacteria</taxon>
        <taxon>Bacillati</taxon>
        <taxon>Chloroflexota</taxon>
        <taxon>Chloroflexia</taxon>
        <taxon>Chloroflexales</taxon>
        <taxon>Chloroflexineae</taxon>
        <taxon>Oscillochloridaceae</taxon>
        <taxon>Candidatus Viridilinea</taxon>
    </lineage>
</organism>
<dbReference type="InterPro" id="IPR036249">
    <property type="entry name" value="Thioredoxin-like_sf"/>
</dbReference>
<dbReference type="InterPro" id="IPR013766">
    <property type="entry name" value="Thioredoxin_domain"/>
</dbReference>
<protein>
    <submittedName>
        <fullName evidence="4">Disulfide bond formation protein DsbA</fullName>
    </submittedName>
</protein>